<dbReference type="Proteomes" id="UP001519295">
    <property type="component" value="Unassembled WGS sequence"/>
</dbReference>
<dbReference type="InterPro" id="IPR013024">
    <property type="entry name" value="GGCT-like"/>
</dbReference>
<organism evidence="3 4">
    <name type="scientific">Pseudonocardia parietis</name>
    <dbReference type="NCBI Taxonomy" id="570936"/>
    <lineage>
        <taxon>Bacteria</taxon>
        <taxon>Bacillati</taxon>
        <taxon>Actinomycetota</taxon>
        <taxon>Actinomycetes</taxon>
        <taxon>Pseudonocardiales</taxon>
        <taxon>Pseudonocardiaceae</taxon>
        <taxon>Pseudonocardia</taxon>
    </lineage>
</organism>
<dbReference type="SUPFAM" id="SSF110857">
    <property type="entry name" value="Gamma-glutamyl cyclotransferase-like"/>
    <property type="match status" value="1"/>
</dbReference>
<feature type="compositionally biased region" description="Pro residues" evidence="1">
    <location>
        <begin position="1"/>
        <end position="18"/>
    </location>
</feature>
<dbReference type="EMBL" id="JAGINU010000001">
    <property type="protein sequence ID" value="MBP2371147.1"/>
    <property type="molecule type" value="Genomic_DNA"/>
</dbReference>
<dbReference type="CDD" id="cd06661">
    <property type="entry name" value="GGCT_like"/>
    <property type="match status" value="1"/>
</dbReference>
<comment type="caution">
    <text evidence="3">The sequence shown here is derived from an EMBL/GenBank/DDBJ whole genome shotgun (WGS) entry which is preliminary data.</text>
</comment>
<dbReference type="Pfam" id="PF06094">
    <property type="entry name" value="GGACT"/>
    <property type="match status" value="1"/>
</dbReference>
<dbReference type="InterPro" id="IPR036568">
    <property type="entry name" value="GGCT-like_sf"/>
</dbReference>
<keyword evidence="4" id="KW-1185">Reference proteome</keyword>
<evidence type="ECO:0000313" key="3">
    <source>
        <dbReference type="EMBL" id="MBP2371147.1"/>
    </source>
</evidence>
<dbReference type="RefSeq" id="WP_210034847.1">
    <property type="nucleotide sequence ID" value="NZ_JAGINU010000001.1"/>
</dbReference>
<evidence type="ECO:0000256" key="1">
    <source>
        <dbReference type="SAM" id="MobiDB-lite"/>
    </source>
</evidence>
<accession>A0ABS4W4K6</accession>
<dbReference type="Gene3D" id="3.10.490.10">
    <property type="entry name" value="Gamma-glutamyl cyclotransferase-like"/>
    <property type="match status" value="1"/>
</dbReference>
<protein>
    <submittedName>
        <fullName evidence="3">Gamma-glutamylcyclotransferase (GGCT)/AIG2-like uncharacterized protein YtfP</fullName>
    </submittedName>
</protein>
<feature type="region of interest" description="Disordered" evidence="1">
    <location>
        <begin position="1"/>
        <end position="34"/>
    </location>
</feature>
<reference evidence="3 4" key="1">
    <citation type="submission" date="2021-03" db="EMBL/GenBank/DDBJ databases">
        <title>Sequencing the genomes of 1000 actinobacteria strains.</title>
        <authorList>
            <person name="Klenk H.-P."/>
        </authorList>
    </citation>
    <scope>NUCLEOTIDE SEQUENCE [LARGE SCALE GENOMIC DNA]</scope>
    <source>
        <strain evidence="3 4">DSM 45256</strain>
    </source>
</reference>
<dbReference type="InterPro" id="IPR009288">
    <property type="entry name" value="AIG2-like_dom"/>
</dbReference>
<evidence type="ECO:0000259" key="2">
    <source>
        <dbReference type="Pfam" id="PF06094"/>
    </source>
</evidence>
<name>A0ABS4W4K6_9PSEU</name>
<sequence length="385" mass="40424">MPPDTSPPWPDPLFPAAPYPGSRPGASFVHDGAGSGGLSMPLDADRSAPSGWRIGDRCLDDRLAERGAAPLAGRVPVLAYGSNACPSKISWMRAERGLTGPVVVLRVRVEGLSAVWAAGLRVVDDQRPATLAAVPGAVEEHAVWLAEPGQFAALDAVEGRHTDPPRYRQARVATGRVTLVDGDGVIDRPYAYVAPAGPPGDERTDRRPLLVDGAPVPCASLGQDAARALAGIPGPDGLDVEARDAADGAPHPDAWPSRVFVYGSLMPGQPAWPLIREHADPRVLPQPVFLPVGTVSDTGDGYPALTLDPGGRIPGHDGPGRDGVPGYVVELADPVAALPALDAYEGPEYERIRVVQQDGAICWAWLWTAPRDGLTPLPGGWAARR</sequence>
<evidence type="ECO:0000313" key="4">
    <source>
        <dbReference type="Proteomes" id="UP001519295"/>
    </source>
</evidence>
<feature type="domain" description="Gamma-glutamylcyclotransferase AIG2-like" evidence="2">
    <location>
        <begin position="259"/>
        <end position="380"/>
    </location>
</feature>
<gene>
    <name evidence="3" type="ORF">JOF36_006843</name>
</gene>
<proteinExistence type="predicted"/>